<sequence>MGIQTMNSHVSGGGQQSHVPHHPLQRCNSWLGLTLDEVERHLLGNLAKPLGSMNLDELLKKVWTTDTSRSYGMESIETSPAASLQRQASWSLARAFTGKTVNEVWRDIQRGYKMSNVEGFGSQERTPTLGEMTLEDFLVKAGMYVSNASTVSIEPMMSLDSALKSHKFSSQMRSLSPSPSIDDLSDTPLPGRKRMSGDLEKTIERRLRRKIKNRESAARSRARKQARLENSHSCAYHNELVTKVSRLEEENSKLKKEKASNTYFLHMLEGSVTFDEQSPFDLEGCSNTYEMKEELVLQEDCLKKKYVESEPKIEKNLTLSEYQRLVPNLLGNVRLSWCENKWGSFDSYTVNCDIPTSPISLLFLHFSNGKHVKEFAAYFLHEQCASSVLFSASSLF</sequence>
<organism evidence="6">
    <name type="scientific">Salvia splendens</name>
    <name type="common">Scarlet sage</name>
    <dbReference type="NCBI Taxonomy" id="180675"/>
    <lineage>
        <taxon>Eukaryota</taxon>
        <taxon>Viridiplantae</taxon>
        <taxon>Streptophyta</taxon>
        <taxon>Embryophyta</taxon>
        <taxon>Tracheophyta</taxon>
        <taxon>Spermatophyta</taxon>
        <taxon>Magnoliopsida</taxon>
        <taxon>eudicotyledons</taxon>
        <taxon>Gunneridae</taxon>
        <taxon>Pentapetalae</taxon>
        <taxon>asterids</taxon>
        <taxon>lamiids</taxon>
        <taxon>Lamiales</taxon>
        <taxon>Lamiaceae</taxon>
        <taxon>Nepetoideae</taxon>
        <taxon>Mentheae</taxon>
        <taxon>Salviinae</taxon>
        <taxon>Salvia</taxon>
        <taxon>Salvia subgen. Calosphace</taxon>
        <taxon>core Calosphace</taxon>
    </lineage>
</organism>
<dbReference type="InterPro" id="IPR004827">
    <property type="entry name" value="bZIP"/>
</dbReference>
<comment type="caution">
    <text evidence="6">The sequence shown here is derived from an EMBL/GenBank/DDBJ whole genome shotgun (WGS) entry which is preliminary data.</text>
</comment>
<feature type="compositionally biased region" description="Low complexity" evidence="4">
    <location>
        <begin position="170"/>
        <end position="190"/>
    </location>
</feature>
<protein>
    <recommendedName>
        <fullName evidence="5">BZIP domain-containing protein</fullName>
    </recommendedName>
</protein>
<feature type="compositionally biased region" description="Polar residues" evidence="4">
    <location>
        <begin position="1"/>
        <end position="10"/>
    </location>
</feature>
<dbReference type="GO" id="GO:0005634">
    <property type="term" value="C:nucleus"/>
    <property type="evidence" value="ECO:0007669"/>
    <property type="project" value="UniProtKB-SubCell"/>
</dbReference>
<dbReference type="GO" id="GO:0045893">
    <property type="term" value="P:positive regulation of DNA-templated transcription"/>
    <property type="evidence" value="ECO:0007669"/>
    <property type="project" value="InterPro"/>
</dbReference>
<dbReference type="Gene3D" id="1.20.5.170">
    <property type="match status" value="1"/>
</dbReference>
<dbReference type="InterPro" id="IPR043452">
    <property type="entry name" value="BZIP46-like"/>
</dbReference>
<name>A0A8X8XUH3_SALSN</name>
<dbReference type="GO" id="GO:0003677">
    <property type="term" value="F:DNA binding"/>
    <property type="evidence" value="ECO:0007669"/>
    <property type="project" value="UniProtKB-KW"/>
</dbReference>
<dbReference type="PANTHER" id="PTHR22952">
    <property type="entry name" value="CAMP-RESPONSE ELEMENT BINDING PROTEIN-RELATED"/>
    <property type="match status" value="1"/>
</dbReference>
<keyword evidence="3" id="KW-0539">Nucleus</keyword>
<evidence type="ECO:0000256" key="4">
    <source>
        <dbReference type="SAM" id="MobiDB-lite"/>
    </source>
</evidence>
<dbReference type="SUPFAM" id="SSF57959">
    <property type="entry name" value="Leucine zipper domain"/>
    <property type="match status" value="1"/>
</dbReference>
<evidence type="ECO:0000313" key="6">
    <source>
        <dbReference type="EMBL" id="KAG6417751.1"/>
    </source>
</evidence>
<evidence type="ECO:0000259" key="5">
    <source>
        <dbReference type="PROSITE" id="PS00036"/>
    </source>
</evidence>
<dbReference type="Proteomes" id="UP000298416">
    <property type="component" value="Unassembled WGS sequence"/>
</dbReference>
<dbReference type="PROSITE" id="PS00036">
    <property type="entry name" value="BZIP_BASIC"/>
    <property type="match status" value="1"/>
</dbReference>
<evidence type="ECO:0000256" key="3">
    <source>
        <dbReference type="ARBA" id="ARBA00023242"/>
    </source>
</evidence>
<dbReference type="AlphaFoldDB" id="A0A8X8XUH3"/>
<dbReference type="GO" id="GO:0003700">
    <property type="term" value="F:DNA-binding transcription factor activity"/>
    <property type="evidence" value="ECO:0007669"/>
    <property type="project" value="InterPro"/>
</dbReference>
<dbReference type="InterPro" id="IPR046347">
    <property type="entry name" value="bZIP_sf"/>
</dbReference>
<reference evidence="6" key="1">
    <citation type="submission" date="2018-01" db="EMBL/GenBank/DDBJ databases">
        <authorList>
            <person name="Mao J.F."/>
        </authorList>
    </citation>
    <scope>NUCLEOTIDE SEQUENCE</scope>
    <source>
        <strain evidence="6">Huo1</strain>
        <tissue evidence="6">Leaf</tissue>
    </source>
</reference>
<feature type="domain" description="BZIP" evidence="5">
    <location>
        <begin position="208"/>
        <end position="223"/>
    </location>
</feature>
<accession>A0A8X8XUH3</accession>
<keyword evidence="7" id="KW-1185">Reference proteome</keyword>
<keyword evidence="2" id="KW-0238">DNA-binding</keyword>
<comment type="subcellular location">
    <subcellularLocation>
        <location evidence="1">Nucleus</location>
    </subcellularLocation>
</comment>
<dbReference type="CDD" id="cd14707">
    <property type="entry name" value="bZIP_plant_BZIP46"/>
    <property type="match status" value="1"/>
</dbReference>
<proteinExistence type="predicted"/>
<dbReference type="PANTHER" id="PTHR22952:SF390">
    <property type="entry name" value="ABSCISIC ACID-INSENSITIVE 5-LIKE PROTEIN 2"/>
    <property type="match status" value="1"/>
</dbReference>
<reference evidence="6" key="2">
    <citation type="submission" date="2020-08" db="EMBL/GenBank/DDBJ databases">
        <title>Plant Genome Project.</title>
        <authorList>
            <person name="Zhang R.-G."/>
        </authorList>
    </citation>
    <scope>NUCLEOTIDE SEQUENCE</scope>
    <source>
        <strain evidence="6">Huo1</strain>
        <tissue evidence="6">Leaf</tissue>
    </source>
</reference>
<evidence type="ECO:0000313" key="7">
    <source>
        <dbReference type="Proteomes" id="UP000298416"/>
    </source>
</evidence>
<evidence type="ECO:0000256" key="2">
    <source>
        <dbReference type="ARBA" id="ARBA00023125"/>
    </source>
</evidence>
<gene>
    <name evidence="6" type="ORF">SASPL_119944</name>
</gene>
<dbReference type="EMBL" id="PNBA02000007">
    <property type="protein sequence ID" value="KAG6417751.1"/>
    <property type="molecule type" value="Genomic_DNA"/>
</dbReference>
<dbReference type="SMART" id="SM00338">
    <property type="entry name" value="BRLZ"/>
    <property type="match status" value="1"/>
</dbReference>
<feature type="region of interest" description="Disordered" evidence="4">
    <location>
        <begin position="1"/>
        <end position="21"/>
    </location>
</feature>
<feature type="region of interest" description="Disordered" evidence="4">
    <location>
        <begin position="170"/>
        <end position="195"/>
    </location>
</feature>
<evidence type="ECO:0000256" key="1">
    <source>
        <dbReference type="ARBA" id="ARBA00004123"/>
    </source>
</evidence>